<gene>
    <name evidence="1" type="ORF">NUU61_004440</name>
</gene>
<accession>A0A9W9FL58</accession>
<reference evidence="1" key="1">
    <citation type="submission" date="2022-11" db="EMBL/GenBank/DDBJ databases">
        <authorList>
            <person name="Petersen C."/>
        </authorList>
    </citation>
    <scope>NUCLEOTIDE SEQUENCE</scope>
    <source>
        <strain evidence="1">IBT 34128</strain>
    </source>
</reference>
<reference evidence="1" key="2">
    <citation type="journal article" date="2023" name="IMA Fungus">
        <title>Comparative genomic study of the Penicillium genus elucidates a diverse pangenome and 15 lateral gene transfer events.</title>
        <authorList>
            <person name="Petersen C."/>
            <person name="Sorensen T."/>
            <person name="Nielsen M.R."/>
            <person name="Sondergaard T.E."/>
            <person name="Sorensen J.L."/>
            <person name="Fitzpatrick D.A."/>
            <person name="Frisvad J.C."/>
            <person name="Nielsen K.L."/>
        </authorList>
    </citation>
    <scope>NUCLEOTIDE SEQUENCE</scope>
    <source>
        <strain evidence="1">IBT 34128</strain>
    </source>
</reference>
<dbReference type="RefSeq" id="XP_056513049.1">
    <property type="nucleotide sequence ID" value="XM_056655022.1"/>
</dbReference>
<proteinExistence type="predicted"/>
<name>A0A9W9FL58_9EURO</name>
<evidence type="ECO:0000313" key="2">
    <source>
        <dbReference type="Proteomes" id="UP001141434"/>
    </source>
</evidence>
<organism evidence="1 2">
    <name type="scientific">Penicillium alfredii</name>
    <dbReference type="NCBI Taxonomy" id="1506179"/>
    <lineage>
        <taxon>Eukaryota</taxon>
        <taxon>Fungi</taxon>
        <taxon>Dikarya</taxon>
        <taxon>Ascomycota</taxon>
        <taxon>Pezizomycotina</taxon>
        <taxon>Eurotiomycetes</taxon>
        <taxon>Eurotiomycetidae</taxon>
        <taxon>Eurotiales</taxon>
        <taxon>Aspergillaceae</taxon>
        <taxon>Penicillium</taxon>
    </lineage>
</organism>
<evidence type="ECO:0000313" key="1">
    <source>
        <dbReference type="EMBL" id="KAJ5102218.1"/>
    </source>
</evidence>
<protein>
    <submittedName>
        <fullName evidence="1">Uncharacterized protein</fullName>
    </submittedName>
</protein>
<sequence>MFRGLSSVSEVNVHIGTTLQLFVPRELRNFEAFSHIDEVAQNFAGHHAQLATHLALGIFVQTT</sequence>
<dbReference type="Proteomes" id="UP001141434">
    <property type="component" value="Unassembled WGS sequence"/>
</dbReference>
<dbReference type="AlphaFoldDB" id="A0A9W9FL58"/>
<keyword evidence="2" id="KW-1185">Reference proteome</keyword>
<comment type="caution">
    <text evidence="1">The sequence shown here is derived from an EMBL/GenBank/DDBJ whole genome shotgun (WGS) entry which is preliminary data.</text>
</comment>
<dbReference type="EMBL" id="JAPMSZ010000005">
    <property type="protein sequence ID" value="KAJ5102218.1"/>
    <property type="molecule type" value="Genomic_DNA"/>
</dbReference>
<dbReference type="GeneID" id="81394190"/>